<evidence type="ECO:0000313" key="2">
    <source>
        <dbReference type="EMBL" id="GAA4014727.1"/>
    </source>
</evidence>
<gene>
    <name evidence="2" type="ORF">GCM10022408_29960</name>
</gene>
<feature type="transmembrane region" description="Helical" evidence="1">
    <location>
        <begin position="12"/>
        <end position="34"/>
    </location>
</feature>
<dbReference type="Proteomes" id="UP001500567">
    <property type="component" value="Unassembled WGS sequence"/>
</dbReference>
<accession>A0ABP7SPN7</accession>
<sequence>MASSSPERWRGILYLVAGVLLLVVQGIRFSGFYADWQAGRLDSTRVVISMMGLVAAMFLLRTGWRLRRNSDQNDMID</sequence>
<evidence type="ECO:0000256" key="1">
    <source>
        <dbReference type="SAM" id="Phobius"/>
    </source>
</evidence>
<reference evidence="3" key="1">
    <citation type="journal article" date="2019" name="Int. J. Syst. Evol. Microbiol.">
        <title>The Global Catalogue of Microorganisms (GCM) 10K type strain sequencing project: providing services to taxonomists for standard genome sequencing and annotation.</title>
        <authorList>
            <consortium name="The Broad Institute Genomics Platform"/>
            <consortium name="The Broad Institute Genome Sequencing Center for Infectious Disease"/>
            <person name="Wu L."/>
            <person name="Ma J."/>
        </authorList>
    </citation>
    <scope>NUCLEOTIDE SEQUENCE [LARGE SCALE GENOMIC DNA]</scope>
    <source>
        <strain evidence="3">JCM 17224</strain>
    </source>
</reference>
<keyword evidence="1" id="KW-0472">Membrane</keyword>
<keyword evidence="1" id="KW-0812">Transmembrane</keyword>
<keyword evidence="1" id="KW-1133">Transmembrane helix</keyword>
<comment type="caution">
    <text evidence="2">The sequence shown here is derived from an EMBL/GenBank/DDBJ whole genome shotgun (WGS) entry which is preliminary data.</text>
</comment>
<dbReference type="RefSeq" id="WP_345074095.1">
    <property type="nucleotide sequence ID" value="NZ_BAABDJ010000035.1"/>
</dbReference>
<protein>
    <submittedName>
        <fullName evidence="2">Uncharacterized protein</fullName>
    </submittedName>
</protein>
<organism evidence="2 3">
    <name type="scientific">Hymenobacter fastidiosus</name>
    <dbReference type="NCBI Taxonomy" id="486264"/>
    <lineage>
        <taxon>Bacteria</taxon>
        <taxon>Pseudomonadati</taxon>
        <taxon>Bacteroidota</taxon>
        <taxon>Cytophagia</taxon>
        <taxon>Cytophagales</taxon>
        <taxon>Hymenobacteraceae</taxon>
        <taxon>Hymenobacter</taxon>
    </lineage>
</organism>
<proteinExistence type="predicted"/>
<evidence type="ECO:0000313" key="3">
    <source>
        <dbReference type="Proteomes" id="UP001500567"/>
    </source>
</evidence>
<name>A0ABP7SPN7_9BACT</name>
<keyword evidence="3" id="KW-1185">Reference proteome</keyword>
<dbReference type="EMBL" id="BAABDJ010000035">
    <property type="protein sequence ID" value="GAA4014727.1"/>
    <property type="molecule type" value="Genomic_DNA"/>
</dbReference>
<feature type="transmembrane region" description="Helical" evidence="1">
    <location>
        <begin position="46"/>
        <end position="64"/>
    </location>
</feature>